<organism evidence="16 17">
    <name type="scientific">Aspergillus arachidicola</name>
    <dbReference type="NCBI Taxonomy" id="656916"/>
    <lineage>
        <taxon>Eukaryota</taxon>
        <taxon>Fungi</taxon>
        <taxon>Dikarya</taxon>
        <taxon>Ascomycota</taxon>
        <taxon>Pezizomycotina</taxon>
        <taxon>Eurotiomycetes</taxon>
        <taxon>Eurotiomycetidae</taxon>
        <taxon>Eurotiales</taxon>
        <taxon>Aspergillaceae</taxon>
        <taxon>Aspergillus</taxon>
        <taxon>Aspergillus subgen. Circumdati</taxon>
    </lineage>
</organism>
<evidence type="ECO:0000259" key="15">
    <source>
        <dbReference type="Pfam" id="PF04389"/>
    </source>
</evidence>
<dbReference type="EMBL" id="NEXV01000466">
    <property type="protein sequence ID" value="PIG83076.1"/>
    <property type="molecule type" value="Genomic_DNA"/>
</dbReference>
<evidence type="ECO:0000256" key="5">
    <source>
        <dbReference type="ARBA" id="ARBA00022525"/>
    </source>
</evidence>
<name>A0A2G7FR82_9EURO</name>
<keyword evidence="11" id="KW-0865">Zymogen</keyword>
<keyword evidence="8 14" id="KW-0732">Signal</keyword>
<evidence type="ECO:0000256" key="8">
    <source>
        <dbReference type="ARBA" id="ARBA00022729"/>
    </source>
</evidence>
<dbReference type="GO" id="GO:0046872">
    <property type="term" value="F:metal ion binding"/>
    <property type="evidence" value="ECO:0007669"/>
    <property type="project" value="UniProtKB-KW"/>
</dbReference>
<evidence type="ECO:0000256" key="4">
    <source>
        <dbReference type="ARBA" id="ARBA00022438"/>
    </source>
</evidence>
<accession>A0A2G7FR82</accession>
<dbReference type="GO" id="GO:0006508">
    <property type="term" value="P:proteolysis"/>
    <property type="evidence" value="ECO:0007669"/>
    <property type="project" value="UniProtKB-KW"/>
</dbReference>
<dbReference type="Proteomes" id="UP000231358">
    <property type="component" value="Unassembled WGS sequence"/>
</dbReference>
<evidence type="ECO:0000256" key="11">
    <source>
        <dbReference type="ARBA" id="ARBA00023145"/>
    </source>
</evidence>
<dbReference type="GO" id="GO:0005576">
    <property type="term" value="C:extracellular region"/>
    <property type="evidence" value="ECO:0007669"/>
    <property type="project" value="UniProtKB-SubCell"/>
</dbReference>
<keyword evidence="10 14" id="KW-0862">Zinc</keyword>
<comment type="subcellular location">
    <subcellularLocation>
        <location evidence="2">Secreted</location>
    </subcellularLocation>
</comment>
<dbReference type="Pfam" id="PF04389">
    <property type="entry name" value="Peptidase_M28"/>
    <property type="match status" value="1"/>
</dbReference>
<proteinExistence type="inferred from homology"/>
<dbReference type="InterPro" id="IPR045175">
    <property type="entry name" value="M28_fam"/>
</dbReference>
<keyword evidence="12" id="KW-1015">Disulfide bond</keyword>
<evidence type="ECO:0000256" key="12">
    <source>
        <dbReference type="ARBA" id="ARBA00023157"/>
    </source>
</evidence>
<keyword evidence="17" id="KW-1185">Reference proteome</keyword>
<evidence type="ECO:0000256" key="10">
    <source>
        <dbReference type="ARBA" id="ARBA00022833"/>
    </source>
</evidence>
<evidence type="ECO:0000313" key="17">
    <source>
        <dbReference type="Proteomes" id="UP000231358"/>
    </source>
</evidence>
<dbReference type="GO" id="GO:0004177">
    <property type="term" value="F:aminopeptidase activity"/>
    <property type="evidence" value="ECO:0007669"/>
    <property type="project" value="UniProtKB-KW"/>
</dbReference>
<dbReference type="PANTHER" id="PTHR12147">
    <property type="entry name" value="METALLOPEPTIDASE M28 FAMILY MEMBER"/>
    <property type="match status" value="1"/>
</dbReference>
<comment type="cofactor">
    <cofactor evidence="1">
        <name>Zn(2+)</name>
        <dbReference type="ChEBI" id="CHEBI:29105"/>
    </cofactor>
</comment>
<gene>
    <name evidence="16" type="ORF">AARAC_001191</name>
</gene>
<evidence type="ECO:0000256" key="1">
    <source>
        <dbReference type="ARBA" id="ARBA00001947"/>
    </source>
</evidence>
<evidence type="ECO:0000256" key="2">
    <source>
        <dbReference type="ARBA" id="ARBA00004613"/>
    </source>
</evidence>
<evidence type="ECO:0000313" key="16">
    <source>
        <dbReference type="EMBL" id="PIG83076.1"/>
    </source>
</evidence>
<comment type="similarity">
    <text evidence="13">Belongs to the peptidase M28 family. M28E subfamily.</text>
</comment>
<feature type="domain" description="Peptidase M28" evidence="15">
    <location>
        <begin position="162"/>
        <end position="369"/>
    </location>
</feature>
<protein>
    <recommendedName>
        <fullName evidence="14">Peptide hydrolase</fullName>
        <ecNumber evidence="14">3.4.-.-</ecNumber>
    </recommendedName>
</protein>
<keyword evidence="7 14" id="KW-0479">Metal-binding</keyword>
<keyword evidence="9 14" id="KW-0378">Hydrolase</keyword>
<dbReference type="InterPro" id="IPR007484">
    <property type="entry name" value="Peptidase_M28"/>
</dbReference>
<dbReference type="FunFam" id="3.40.630.10:FF:000042">
    <property type="entry name" value="Peptide hydrolase"/>
    <property type="match status" value="1"/>
</dbReference>
<feature type="signal peptide" evidence="14">
    <location>
        <begin position="1"/>
        <end position="18"/>
    </location>
</feature>
<dbReference type="SUPFAM" id="SSF53187">
    <property type="entry name" value="Zn-dependent exopeptidases"/>
    <property type="match status" value="1"/>
</dbReference>
<dbReference type="STRING" id="656916.A0A2G7FR82"/>
<dbReference type="GO" id="GO:0008235">
    <property type="term" value="F:metalloexopeptidase activity"/>
    <property type="evidence" value="ECO:0007669"/>
    <property type="project" value="InterPro"/>
</dbReference>
<sequence>MRFLPCIATLAATASALAIGDHIRSDDQEMGAEGCMTKFPFDVYAQHPANKIKQEGKRFFDITGRTSSLELASNKKQKLAVTYPDSVQHNETVQNLIKSLDKKNFETVLQPFSEFQNRYYKSDNGKKSSEWLQGKIQEIISASGAKGVTVEPFKHSFPQSSLIAKIPGKSDKTIVLGAHQDSINLNSPSEGRAPGADDDGSGVVTILEAFRVLLTDEKVAAGEAPNTVEFHFYAGEEGGLLGSQDIFEQYSQKSRDVKAMLQQDMTGYTKGTTDAGKPESIGIITDNVDENLTKFLKVIVDAYCTIPTVDSKCGYGCSDHASATKYGYPAAFAFESAFGDDSPYIHSADDTIETVNFDHVLQHGRLTLGFAYELAFADSL</sequence>
<dbReference type="EC" id="3.4.-.-" evidence="14"/>
<dbReference type="CDD" id="cd03879">
    <property type="entry name" value="M28_AAP"/>
    <property type="match status" value="1"/>
</dbReference>
<evidence type="ECO:0000256" key="9">
    <source>
        <dbReference type="ARBA" id="ARBA00022801"/>
    </source>
</evidence>
<evidence type="ECO:0000256" key="7">
    <source>
        <dbReference type="ARBA" id="ARBA00022723"/>
    </source>
</evidence>
<keyword evidence="6 14" id="KW-0645">Protease</keyword>
<keyword evidence="4 16" id="KW-0031">Aminopeptidase</keyword>
<dbReference type="Gene3D" id="3.40.630.10">
    <property type="entry name" value="Zn peptidases"/>
    <property type="match status" value="1"/>
</dbReference>
<comment type="caution">
    <text evidence="16">The sequence shown here is derived from an EMBL/GenBank/DDBJ whole genome shotgun (WGS) entry which is preliminary data.</text>
</comment>
<dbReference type="AlphaFoldDB" id="A0A2G7FR82"/>
<evidence type="ECO:0000256" key="3">
    <source>
        <dbReference type="ARBA" id="ARBA00011245"/>
    </source>
</evidence>
<evidence type="ECO:0000256" key="6">
    <source>
        <dbReference type="ARBA" id="ARBA00022670"/>
    </source>
</evidence>
<comment type="subunit">
    <text evidence="3">Monomer.</text>
</comment>
<keyword evidence="5" id="KW-0964">Secreted</keyword>
<feature type="chain" id="PRO_5013427996" description="Peptide hydrolase" evidence="14">
    <location>
        <begin position="19"/>
        <end position="380"/>
    </location>
</feature>
<dbReference type="PANTHER" id="PTHR12147:SF56">
    <property type="entry name" value="AMINOPEPTIDASE YDR415C-RELATED"/>
    <property type="match status" value="1"/>
</dbReference>
<evidence type="ECO:0000256" key="14">
    <source>
        <dbReference type="RuleBase" id="RU361240"/>
    </source>
</evidence>
<evidence type="ECO:0000256" key="13">
    <source>
        <dbReference type="ARBA" id="ARBA00043962"/>
    </source>
</evidence>
<reference evidence="16 17" key="1">
    <citation type="submission" date="2017-05" db="EMBL/GenBank/DDBJ databases">
        <title>Genome sequence for an aflatoxigenic pathogen of Argentinian peanut, Aspergillus arachidicola.</title>
        <authorList>
            <person name="Moore G."/>
            <person name="Beltz S.B."/>
            <person name="Mack B.M."/>
        </authorList>
    </citation>
    <scope>NUCLEOTIDE SEQUENCE [LARGE SCALE GENOMIC DNA]</scope>
    <source>
        <strain evidence="16 17">CBS 117610</strain>
    </source>
</reference>